<dbReference type="SMART" id="SM00534">
    <property type="entry name" value="MUTSac"/>
    <property type="match status" value="1"/>
</dbReference>
<dbReference type="SUPFAM" id="SSF53150">
    <property type="entry name" value="DNA repair protein MutS, domain II"/>
    <property type="match status" value="1"/>
</dbReference>
<dbReference type="SUPFAM" id="SSF63748">
    <property type="entry name" value="Tudor/PWWP/MBT"/>
    <property type="match status" value="1"/>
</dbReference>
<dbReference type="Pfam" id="PF05190">
    <property type="entry name" value="MutS_IV"/>
    <property type="match status" value="1"/>
</dbReference>
<dbReference type="SUPFAM" id="SSF48334">
    <property type="entry name" value="DNA repair protein MutS, domain III"/>
    <property type="match status" value="1"/>
</dbReference>
<dbReference type="Pfam" id="PF01624">
    <property type="entry name" value="MutS_I"/>
    <property type="match status" value="1"/>
</dbReference>
<comment type="caution">
    <text evidence="11">The sequence shown here is derived from an EMBL/GenBank/DDBJ whole genome shotgun (WGS) entry which is preliminary data.</text>
</comment>
<keyword evidence="6 7" id="KW-0234">DNA repair</keyword>
<dbReference type="SMART" id="SM00533">
    <property type="entry name" value="MUTSd"/>
    <property type="match status" value="1"/>
</dbReference>
<reference evidence="11 12" key="1">
    <citation type="submission" date="2020-08" db="EMBL/GenBank/DDBJ databases">
        <authorList>
            <person name="Hejnol A."/>
        </authorList>
    </citation>
    <scope>NUCLEOTIDE SEQUENCE [LARGE SCALE GENOMIC DNA]</scope>
</reference>
<organism evidence="11 12">
    <name type="scientific">Dimorphilus gyrociliatus</name>
    <dbReference type="NCBI Taxonomy" id="2664684"/>
    <lineage>
        <taxon>Eukaryota</taxon>
        <taxon>Metazoa</taxon>
        <taxon>Spiralia</taxon>
        <taxon>Lophotrochozoa</taxon>
        <taxon>Annelida</taxon>
        <taxon>Polychaeta</taxon>
        <taxon>Polychaeta incertae sedis</taxon>
        <taxon>Dinophilidae</taxon>
        <taxon>Dimorphilus</taxon>
    </lineage>
</organism>
<evidence type="ECO:0000256" key="4">
    <source>
        <dbReference type="ARBA" id="ARBA00022840"/>
    </source>
</evidence>
<evidence type="ECO:0000256" key="7">
    <source>
        <dbReference type="RuleBase" id="RU003756"/>
    </source>
</evidence>
<dbReference type="SUPFAM" id="SSF55271">
    <property type="entry name" value="DNA repair protein MutS, domain I"/>
    <property type="match status" value="1"/>
</dbReference>
<dbReference type="InterPro" id="IPR016151">
    <property type="entry name" value="DNA_mismatch_repair_MutS_N"/>
</dbReference>
<dbReference type="Proteomes" id="UP000549394">
    <property type="component" value="Unassembled WGS sequence"/>
</dbReference>
<dbReference type="GO" id="GO:0006298">
    <property type="term" value="P:mismatch repair"/>
    <property type="evidence" value="ECO:0007669"/>
    <property type="project" value="InterPro"/>
</dbReference>
<dbReference type="Gene3D" id="1.10.1420.10">
    <property type="match status" value="2"/>
</dbReference>
<dbReference type="GO" id="GO:0005524">
    <property type="term" value="F:ATP binding"/>
    <property type="evidence" value="ECO:0007669"/>
    <property type="project" value="UniProtKB-UniRule"/>
</dbReference>
<evidence type="ECO:0000256" key="2">
    <source>
        <dbReference type="ARBA" id="ARBA00022741"/>
    </source>
</evidence>
<dbReference type="FunFam" id="3.40.1170.10:FF:000002">
    <property type="entry name" value="DNA mismatch repair protein"/>
    <property type="match status" value="1"/>
</dbReference>
<dbReference type="NCBIfam" id="NF003810">
    <property type="entry name" value="PRK05399.1"/>
    <property type="match status" value="1"/>
</dbReference>
<feature type="compositionally biased region" description="Basic and acidic residues" evidence="9">
    <location>
        <begin position="170"/>
        <end position="186"/>
    </location>
</feature>
<evidence type="ECO:0000256" key="9">
    <source>
        <dbReference type="SAM" id="MobiDB-lite"/>
    </source>
</evidence>
<evidence type="ECO:0000256" key="5">
    <source>
        <dbReference type="ARBA" id="ARBA00023125"/>
    </source>
</evidence>
<keyword evidence="3 6" id="KW-0227">DNA damage</keyword>
<evidence type="ECO:0000256" key="3">
    <source>
        <dbReference type="ARBA" id="ARBA00022763"/>
    </source>
</evidence>
<accession>A0A7I8V7E1</accession>
<dbReference type="Pfam" id="PF00855">
    <property type="entry name" value="PWWP"/>
    <property type="match status" value="1"/>
</dbReference>
<dbReference type="InterPro" id="IPR007861">
    <property type="entry name" value="DNA_mismatch_repair_MutS_clamp"/>
</dbReference>
<dbReference type="PANTHER" id="PTHR11361:SF148">
    <property type="entry name" value="DNA MISMATCH REPAIR PROTEIN MSH6"/>
    <property type="match status" value="1"/>
</dbReference>
<dbReference type="Pfam" id="PF05192">
    <property type="entry name" value="MutS_III"/>
    <property type="match status" value="1"/>
</dbReference>
<name>A0A7I8V7E1_9ANNE</name>
<dbReference type="PROSITE" id="PS50812">
    <property type="entry name" value="PWWP"/>
    <property type="match status" value="1"/>
</dbReference>
<keyword evidence="5 6" id="KW-0238">DNA-binding</keyword>
<dbReference type="GO" id="GO:0032301">
    <property type="term" value="C:MutSalpha complex"/>
    <property type="evidence" value="ECO:0007669"/>
    <property type="project" value="TreeGrafter"/>
</dbReference>
<dbReference type="PIRSF" id="PIRSF037677">
    <property type="entry name" value="DNA_mis_repair_Msh6"/>
    <property type="match status" value="1"/>
</dbReference>
<keyword evidence="12" id="KW-1185">Reference proteome</keyword>
<dbReference type="Gene3D" id="3.30.420.110">
    <property type="entry name" value="MutS, connector domain"/>
    <property type="match status" value="1"/>
</dbReference>
<dbReference type="Gene3D" id="2.30.30.140">
    <property type="match status" value="1"/>
</dbReference>
<dbReference type="InterPro" id="IPR007695">
    <property type="entry name" value="DNA_mismatch_repair_MutS-lik_N"/>
</dbReference>
<evidence type="ECO:0000256" key="6">
    <source>
        <dbReference type="PIRNR" id="PIRNR037677"/>
    </source>
</evidence>
<evidence type="ECO:0000256" key="8">
    <source>
        <dbReference type="SAM" id="Coils"/>
    </source>
</evidence>
<dbReference type="InterPro" id="IPR017261">
    <property type="entry name" value="DNA_mismatch_repair_MutS/MSH"/>
</dbReference>
<feature type="compositionally biased region" description="Polar residues" evidence="9">
    <location>
        <begin position="26"/>
        <end position="35"/>
    </location>
</feature>
<feature type="region of interest" description="Disordered" evidence="9">
    <location>
        <begin position="170"/>
        <end position="285"/>
    </location>
</feature>
<protein>
    <recommendedName>
        <fullName evidence="6">DNA mismatch repair protein</fullName>
    </recommendedName>
</protein>
<feature type="compositionally biased region" description="Acidic residues" evidence="9">
    <location>
        <begin position="212"/>
        <end position="260"/>
    </location>
</feature>
<dbReference type="Gene3D" id="3.40.50.300">
    <property type="entry name" value="P-loop containing nucleotide triphosphate hydrolases"/>
    <property type="match status" value="1"/>
</dbReference>
<evidence type="ECO:0000313" key="11">
    <source>
        <dbReference type="EMBL" id="CAD5111108.1"/>
    </source>
</evidence>
<dbReference type="InterPro" id="IPR036678">
    <property type="entry name" value="MutS_con_dom_sf"/>
</dbReference>
<dbReference type="CDD" id="cd05837">
    <property type="entry name" value="PWWP_MSH6"/>
    <property type="match status" value="1"/>
</dbReference>
<dbReference type="InterPro" id="IPR000432">
    <property type="entry name" value="DNA_mismatch_repair_MutS_C"/>
</dbReference>
<sequence>MAKQGTLLAFFSPKAKSEPACKESPTALNKSASKTRSAKKQNGKNGKDYDINLEAGDLVLTKLATYPWWPSLVCQGPSGKIKKGGNKSAKFHVQFFDEPILRSWIPAKYIVRKSDISVEDTNIGGKYYSSDPKWKKSMEQFYDAEKLTVEDRLSLVVDFMSTDDEDDAIKLDTNKNEKGDLKKNDDNEMDVNDEDIPKSGRRKKRKKNYIESDSEAEDIDVSEDEFEPDESSSDEDIPEEEVEEEILEEKDASIEEEIMDIVESPPKKGKKRKSTTQSFQPARKRLSLDTSLTISNKTEKKLEAFTVKAKSTEASSAPGSYKHLTFEFLHEDKIKDIEGRPKSHPDYDPKTLHVPKAFLDKQTPAMRQWWQFKSNHLDVILLFKMGKFYEMFHMDAVLAIKEMNLIMMKGDYAHAGFPESAFSRHADALIEKGYKVARIEQTETPEMMQKRLSKMSKCDKVVRRELCRITSKGTRICSFIDGDSTAESNSYLLAFCEIENSTGSETRYGVCFVDTTIGEIHIGEFNDDRHRSKFQTLIAHFPPTQILIEKGHTSEKTQQIVSSQLSHILQENLKPKSEFLESDKCLKVLKEEKYFSDGESDSLDKWPEGLKEMLAEGDVLGLTAKREYQLAIKSLGAIVWYFKRCLIDAEILSLGNVTIYTPPEVKNQQDNTCDLTSNQRKMIIDGVSLNNLEILCNNAGTNQGTLLEKINFCNTAFGRRLLCQWICSPLINPSAINERLDAIDDIRNHADIFEKIGKEIKLLPDLPRLLKKVHSLGSNLRSQNHPDSRAILFDSNVYSKRQIEDFLLILKGFTSCLNIISSVSRSGGQFKSQLLRKCVSFTEDGGNFPDYSDQLDFFQCAFNQAEAKRTGTIKPNKGTDIEYDEAIENIDDLEQQLEDFLSAQKKKFGSSAICYFGSGKNRYQVEIPEKIKVPSSYSLISSRKGFKRYRTEELEDLIAKLTKAEEYRDTRLKDSTRKVFHQFSANFHLWDKSTQCVAVLDILMSLAKFSLSFENNVCRPEFKLPDKGIEPFLYISQGRHPCISKTYSGSDFIPNDTVIGKLPDSLSDYEQKTGIKDASLIMVTGPNMGGKSTLMRQVGLITVLAQLGSYVPAERCVLTPVDRLFTRLGASDKIMAGESTFFVEMSETSAIMHHATQHSLVLIDELGRGTATYDGTAIASAVANELSRFTRCRTLFSTHYHSLAEHHAADNNIGFGHMACMVENDSPDGEVEEESVTFLYQFTEGACPKSHGFNAAKLADLPAEVIKRAREKADLFEKAHRNLQLTKSIYFAQTDQDWMKSFDKLRGSGV</sequence>
<feature type="region of interest" description="Disordered" evidence="9">
    <location>
        <begin position="15"/>
        <end position="46"/>
    </location>
</feature>
<dbReference type="FunFam" id="3.40.50.300:FF:000645">
    <property type="entry name" value="DNA mismatch repair protein"/>
    <property type="match status" value="1"/>
</dbReference>
<evidence type="ECO:0000259" key="10">
    <source>
        <dbReference type="PROSITE" id="PS50812"/>
    </source>
</evidence>
<dbReference type="OrthoDB" id="10252754at2759"/>
<evidence type="ECO:0000313" key="12">
    <source>
        <dbReference type="Proteomes" id="UP000549394"/>
    </source>
</evidence>
<dbReference type="InterPro" id="IPR036187">
    <property type="entry name" value="DNA_mismatch_repair_MutS_sf"/>
</dbReference>
<keyword evidence="2 6" id="KW-0547">Nucleotide-binding</keyword>
<comment type="function">
    <text evidence="6 7">Component of the post-replicative DNA mismatch repair system (MMR).</text>
</comment>
<dbReference type="InterPro" id="IPR007860">
    <property type="entry name" value="DNA_mmatch_repair_MutS_con_dom"/>
</dbReference>
<dbReference type="PROSITE" id="PS00486">
    <property type="entry name" value="DNA_MISMATCH_REPAIR_2"/>
    <property type="match status" value="1"/>
</dbReference>
<feature type="coiled-coil region" evidence="8">
    <location>
        <begin position="876"/>
        <end position="903"/>
    </location>
</feature>
<feature type="domain" description="PWWP" evidence="10">
    <location>
        <begin position="55"/>
        <end position="116"/>
    </location>
</feature>
<dbReference type="InterPro" id="IPR000313">
    <property type="entry name" value="PWWP_dom"/>
</dbReference>
<dbReference type="EMBL" id="CAJFCJ010000001">
    <property type="protein sequence ID" value="CAD5111108.1"/>
    <property type="molecule type" value="Genomic_DNA"/>
</dbReference>
<dbReference type="GO" id="GO:0030983">
    <property type="term" value="F:mismatched DNA binding"/>
    <property type="evidence" value="ECO:0007669"/>
    <property type="project" value="UniProtKB-UniRule"/>
</dbReference>
<evidence type="ECO:0000256" key="1">
    <source>
        <dbReference type="ARBA" id="ARBA00006271"/>
    </source>
</evidence>
<dbReference type="InterPro" id="IPR027417">
    <property type="entry name" value="P-loop_NTPase"/>
</dbReference>
<gene>
    <name evidence="11" type="ORF">DGYR_LOCUS442</name>
</gene>
<dbReference type="PANTHER" id="PTHR11361">
    <property type="entry name" value="DNA MISMATCH REPAIR PROTEIN MUTS FAMILY MEMBER"/>
    <property type="match status" value="1"/>
</dbReference>
<keyword evidence="4 6" id="KW-0067">ATP-binding</keyword>
<dbReference type="Gene3D" id="3.40.1170.10">
    <property type="entry name" value="DNA repair protein MutS, domain I"/>
    <property type="match status" value="1"/>
</dbReference>
<dbReference type="InterPro" id="IPR007696">
    <property type="entry name" value="DNA_mismatch_repair_MutS_core"/>
</dbReference>
<proteinExistence type="inferred from homology"/>
<dbReference type="SUPFAM" id="SSF52540">
    <property type="entry name" value="P-loop containing nucleoside triphosphate hydrolases"/>
    <property type="match status" value="1"/>
</dbReference>
<dbReference type="Pfam" id="PF05188">
    <property type="entry name" value="MutS_II"/>
    <property type="match status" value="1"/>
</dbReference>
<dbReference type="InterPro" id="IPR045076">
    <property type="entry name" value="MutS"/>
</dbReference>
<comment type="similarity">
    <text evidence="1 6 7">Belongs to the DNA mismatch repair MutS family.</text>
</comment>
<dbReference type="Pfam" id="PF00488">
    <property type="entry name" value="MutS_V"/>
    <property type="match status" value="1"/>
</dbReference>
<dbReference type="FunFam" id="1.10.1420.10:FF:000005">
    <property type="entry name" value="DNA mismatch repair protein"/>
    <property type="match status" value="1"/>
</dbReference>
<dbReference type="GO" id="GO:0140664">
    <property type="term" value="F:ATP-dependent DNA damage sensor activity"/>
    <property type="evidence" value="ECO:0007669"/>
    <property type="project" value="InterPro"/>
</dbReference>
<dbReference type="SMART" id="SM00293">
    <property type="entry name" value="PWWP"/>
    <property type="match status" value="1"/>
</dbReference>
<keyword evidence="8" id="KW-0175">Coiled coil</keyword>